<proteinExistence type="predicted"/>
<dbReference type="RefSeq" id="WP_281094903.1">
    <property type="nucleotide sequence ID" value="NZ_JARYZI010000008.1"/>
</dbReference>
<accession>A0ABT6NF03</accession>
<organism evidence="1 2">
    <name type="scientific">Fusibacter bizertensis</name>
    <dbReference type="NCBI Taxonomy" id="1488331"/>
    <lineage>
        <taxon>Bacteria</taxon>
        <taxon>Bacillati</taxon>
        <taxon>Bacillota</taxon>
        <taxon>Clostridia</taxon>
        <taxon>Eubacteriales</taxon>
        <taxon>Eubacteriales Family XII. Incertae Sedis</taxon>
        <taxon>Fusibacter</taxon>
    </lineage>
</organism>
<dbReference type="EMBL" id="JARYZI010000008">
    <property type="protein sequence ID" value="MDH8679008.1"/>
    <property type="molecule type" value="Genomic_DNA"/>
</dbReference>
<dbReference type="Pfam" id="PF05593">
    <property type="entry name" value="RHS_repeat"/>
    <property type="match status" value="1"/>
</dbReference>
<gene>
    <name evidence="1" type="ORF">QE109_12680</name>
</gene>
<evidence type="ECO:0000313" key="2">
    <source>
        <dbReference type="Proteomes" id="UP001158045"/>
    </source>
</evidence>
<sequence>MIDPSGTIQYIYENGRVSEIINRLDRSTQYDYNEAGNPAKTTFGDGTYET</sequence>
<dbReference type="InterPro" id="IPR031325">
    <property type="entry name" value="RHS_repeat"/>
</dbReference>
<evidence type="ECO:0000313" key="1">
    <source>
        <dbReference type="EMBL" id="MDH8679008.1"/>
    </source>
</evidence>
<protein>
    <submittedName>
        <fullName evidence="1">RHS repeat protein</fullName>
    </submittedName>
</protein>
<reference evidence="1 2" key="1">
    <citation type="submission" date="2023-04" db="EMBL/GenBank/DDBJ databases">
        <title>Fusibacter bizertensis strain WBS, isolated from littoral bottom sediments of the Arctic seas - biochemical and genomic analysis.</title>
        <authorList>
            <person name="Brioukhanov A.L."/>
        </authorList>
    </citation>
    <scope>NUCLEOTIDE SEQUENCE [LARGE SCALE GENOMIC DNA]</scope>
    <source>
        <strain evidence="1 2">WBS</strain>
    </source>
</reference>
<keyword evidence="2" id="KW-1185">Reference proteome</keyword>
<dbReference type="Proteomes" id="UP001158045">
    <property type="component" value="Unassembled WGS sequence"/>
</dbReference>
<name>A0ABT6NF03_9FIRM</name>
<comment type="caution">
    <text evidence="1">The sequence shown here is derived from an EMBL/GenBank/DDBJ whole genome shotgun (WGS) entry which is preliminary data.</text>
</comment>